<dbReference type="GeneID" id="7841241"/>
<keyword evidence="1" id="KW-0418">Kinase</keyword>
<protein>
    <submittedName>
        <fullName evidence="1">Kinase domain protein</fullName>
    </submittedName>
</protein>
<dbReference type="AlphaFoldDB" id="Q234M4"/>
<keyword evidence="1" id="KW-0808">Transferase</keyword>
<dbReference type="OrthoDB" id="286079at2759"/>
<dbReference type="EMBL" id="GG662767">
    <property type="protein sequence ID" value="EAR91979.3"/>
    <property type="molecule type" value="Genomic_DNA"/>
</dbReference>
<dbReference type="GO" id="GO:0016301">
    <property type="term" value="F:kinase activity"/>
    <property type="evidence" value="ECO:0007669"/>
    <property type="project" value="UniProtKB-KW"/>
</dbReference>
<dbReference type="KEGG" id="tet:TTHERM_00102740"/>
<dbReference type="RefSeq" id="XP_001012224.3">
    <property type="nucleotide sequence ID" value="XM_001012224.3"/>
</dbReference>
<sequence length="559" mass="66120">MKLKVQVEDLKLNINVGQGLNDFVWLALAAAKLYGKTKYPPGNYLPAILKIFDYVPNPRQKICNMFKDEKDINDESQITVELYKPNMIQTDEHKKWFEMAFGKERNKMNVSFNWWTDKPKDKRKDITTSYFLRLKYGLYKELRIEFNPSDYRSPINVPLVEQELGNIMTYNAEMNLPFGEITFEVIQVQRDEKTEEEKQTTVQSQNFKFEVSPSPISQEEILKKIKDGMKIPEHLSQQLQQQEAEIKKEAQTGSFCPFTFDTLWVVIENNPKAQQFLEFQDKIKEKINQTISENMNKIYEIFFQYSMLYIQKTDKKDEIAIPIQDVMHFLKFYEVMKDSQNVFSFIEFYGMDDKRNNSPQASLDLSNGVKFPEFIFIILKATEYIQTTNLMSDGESFDMSLDTLVKRIVSIDNNEDEFNEFQKHMKYNITLMNFIRENSQNLVQIFVEKLQDSLQIADKKFHMLKEEVKTLITEAGFKGDNLDEIVNTCFQELLAEDKYQGFEGIFFYEYLQVMQWLSLVLIADSEEDREYENDNPQDEVEEGVDILIEKFRFFLSQFK</sequence>
<name>Q234M4_TETTS</name>
<proteinExistence type="predicted"/>
<organism evidence="1 2">
    <name type="scientific">Tetrahymena thermophila (strain SB210)</name>
    <dbReference type="NCBI Taxonomy" id="312017"/>
    <lineage>
        <taxon>Eukaryota</taxon>
        <taxon>Sar</taxon>
        <taxon>Alveolata</taxon>
        <taxon>Ciliophora</taxon>
        <taxon>Intramacronucleata</taxon>
        <taxon>Oligohymenophorea</taxon>
        <taxon>Hymenostomatida</taxon>
        <taxon>Tetrahymenina</taxon>
        <taxon>Tetrahymenidae</taxon>
        <taxon>Tetrahymena</taxon>
    </lineage>
</organism>
<dbReference type="Proteomes" id="UP000009168">
    <property type="component" value="Unassembled WGS sequence"/>
</dbReference>
<dbReference type="eggNOG" id="ENOG502SK8E">
    <property type="taxonomic scope" value="Eukaryota"/>
</dbReference>
<gene>
    <name evidence="1" type="ORF">TTHERM_00102740</name>
</gene>
<dbReference type="InParanoid" id="Q234M4"/>
<accession>Q234M4</accession>
<evidence type="ECO:0000313" key="1">
    <source>
        <dbReference type="EMBL" id="EAR91979.3"/>
    </source>
</evidence>
<dbReference type="HOGENOM" id="CLU_479393_0_0_1"/>
<reference evidence="2" key="1">
    <citation type="journal article" date="2006" name="PLoS Biol.">
        <title>Macronuclear genome sequence of the ciliate Tetrahymena thermophila, a model eukaryote.</title>
        <authorList>
            <person name="Eisen J.A."/>
            <person name="Coyne R.S."/>
            <person name="Wu M."/>
            <person name="Wu D."/>
            <person name="Thiagarajan M."/>
            <person name="Wortman J.R."/>
            <person name="Badger J.H."/>
            <person name="Ren Q."/>
            <person name="Amedeo P."/>
            <person name="Jones K.M."/>
            <person name="Tallon L.J."/>
            <person name="Delcher A.L."/>
            <person name="Salzberg S.L."/>
            <person name="Silva J.C."/>
            <person name="Haas B.J."/>
            <person name="Majoros W.H."/>
            <person name="Farzad M."/>
            <person name="Carlton J.M."/>
            <person name="Smith R.K. Jr."/>
            <person name="Garg J."/>
            <person name="Pearlman R.E."/>
            <person name="Karrer K.M."/>
            <person name="Sun L."/>
            <person name="Manning G."/>
            <person name="Elde N.C."/>
            <person name="Turkewitz A.P."/>
            <person name="Asai D.J."/>
            <person name="Wilkes D.E."/>
            <person name="Wang Y."/>
            <person name="Cai H."/>
            <person name="Collins K."/>
            <person name="Stewart B.A."/>
            <person name="Lee S.R."/>
            <person name="Wilamowska K."/>
            <person name="Weinberg Z."/>
            <person name="Ruzzo W.L."/>
            <person name="Wloga D."/>
            <person name="Gaertig J."/>
            <person name="Frankel J."/>
            <person name="Tsao C.-C."/>
            <person name="Gorovsky M.A."/>
            <person name="Keeling P.J."/>
            <person name="Waller R.F."/>
            <person name="Patron N.J."/>
            <person name="Cherry J.M."/>
            <person name="Stover N.A."/>
            <person name="Krieger C.J."/>
            <person name="del Toro C."/>
            <person name="Ryder H.F."/>
            <person name="Williamson S.C."/>
            <person name="Barbeau R.A."/>
            <person name="Hamilton E.P."/>
            <person name="Orias E."/>
        </authorList>
    </citation>
    <scope>NUCLEOTIDE SEQUENCE [LARGE SCALE GENOMIC DNA]</scope>
    <source>
        <strain evidence="2">SB210</strain>
    </source>
</reference>
<evidence type="ECO:0000313" key="2">
    <source>
        <dbReference type="Proteomes" id="UP000009168"/>
    </source>
</evidence>
<keyword evidence="2" id="KW-1185">Reference proteome</keyword>